<dbReference type="Gene3D" id="3.30.70.270">
    <property type="match status" value="1"/>
</dbReference>
<dbReference type="KEGG" id="aaxa:NCTC10138_01472"/>
<dbReference type="RefSeq" id="WP_026389992.1">
    <property type="nucleotide sequence ID" value="NZ_LR215048.1"/>
</dbReference>
<reference evidence="2 3" key="1">
    <citation type="submission" date="2019-01" db="EMBL/GenBank/DDBJ databases">
        <authorList>
            <consortium name="Pathogen Informatics"/>
        </authorList>
    </citation>
    <scope>NUCLEOTIDE SEQUENCE [LARGE SCALE GENOMIC DNA]</scope>
    <source>
        <strain evidence="2 3">NCTC10138</strain>
    </source>
</reference>
<dbReference type="InterPro" id="IPR043128">
    <property type="entry name" value="Rev_trsase/Diguanyl_cyclase"/>
</dbReference>
<dbReference type="AlphaFoldDB" id="A0A449BF68"/>
<accession>A0A449BF68</accession>
<keyword evidence="1" id="KW-0472">Membrane</keyword>
<protein>
    <recommendedName>
        <fullName evidence="4">GGDEF domain-containing protein</fullName>
    </recommendedName>
</protein>
<keyword evidence="1" id="KW-0812">Transmembrane</keyword>
<proteinExistence type="predicted"/>
<name>A0A449BF68_HAPAX</name>
<dbReference type="EMBL" id="LR215048">
    <property type="protein sequence ID" value="VEU81081.1"/>
    <property type="molecule type" value="Genomic_DNA"/>
</dbReference>
<organism evidence="2 3">
    <name type="scientific">Haploplasma axanthum</name>
    <name type="common">Acholeplasma axanthum</name>
    <dbReference type="NCBI Taxonomy" id="29552"/>
    <lineage>
        <taxon>Bacteria</taxon>
        <taxon>Bacillati</taxon>
        <taxon>Mycoplasmatota</taxon>
        <taxon>Mollicutes</taxon>
        <taxon>Acholeplasmatales</taxon>
        <taxon>Acholeplasmataceae</taxon>
        <taxon>Haploplasma</taxon>
    </lineage>
</organism>
<evidence type="ECO:0000313" key="3">
    <source>
        <dbReference type="Proteomes" id="UP000289841"/>
    </source>
</evidence>
<evidence type="ECO:0000313" key="2">
    <source>
        <dbReference type="EMBL" id="VEU81081.1"/>
    </source>
</evidence>
<dbReference type="STRING" id="1278311.GCA_000428705_00164"/>
<evidence type="ECO:0000256" key="1">
    <source>
        <dbReference type="SAM" id="Phobius"/>
    </source>
</evidence>
<dbReference type="OrthoDB" id="9804955at2"/>
<dbReference type="InterPro" id="IPR029787">
    <property type="entry name" value="Nucleotide_cyclase"/>
</dbReference>
<gene>
    <name evidence="2" type="ORF">NCTC10138_01472</name>
</gene>
<evidence type="ECO:0008006" key="4">
    <source>
        <dbReference type="Google" id="ProtNLM"/>
    </source>
</evidence>
<feature type="transmembrane region" description="Helical" evidence="1">
    <location>
        <begin position="12"/>
        <end position="32"/>
    </location>
</feature>
<keyword evidence="3" id="KW-1185">Reference proteome</keyword>
<keyword evidence="1" id="KW-1133">Transmembrane helix</keyword>
<dbReference type="InterPro" id="IPR035919">
    <property type="entry name" value="EAL_sf"/>
</dbReference>
<dbReference type="Gene3D" id="3.20.20.450">
    <property type="entry name" value="EAL domain"/>
    <property type="match status" value="1"/>
</dbReference>
<dbReference type="Proteomes" id="UP000289841">
    <property type="component" value="Chromosome"/>
</dbReference>
<dbReference type="SUPFAM" id="SSF141868">
    <property type="entry name" value="EAL domain-like"/>
    <property type="match status" value="1"/>
</dbReference>
<dbReference type="SUPFAM" id="SSF55073">
    <property type="entry name" value="Nucleotide cyclase"/>
    <property type="match status" value="1"/>
</dbReference>
<sequence length="428" mass="50035">MFYLSLIQKEIIAIAVVIVFLIIGYILVRIYLYNRNKIRENEMLTLNQVIKYKKFGEYLNYKIKKNEEYALYLISINNFDLLERTYNDSTIRTYLRNLARNLSMYLPYGGKIAQTKSRDTFILYVPAVENDYEVFGINLKNAALEQFNRNGISIRKTISIGYIDEKFPTISEQIEKNMFALIQSRRELGTIVKYDQINITSLTDYKNCYDEVRNNSVAFDLQEVVRKGSAEETEIYVNATINNIEFNEYLKSKSKSDQAWINFWLTELIIEKVINVYGNRKIILPISLKMLEKESFFEVFTVILSMSKTSLSQITISIKEDEVIENQIVIKNLLELRNIGIKISFEVKNISQALYSIIQSYHVSRIELSKDVLTNGDLSLEELYYFVKVNQIEVQLNEEIENDEATHIVKNTNNRIIVNGVKKNRGRK</sequence>